<feature type="binding site" evidence="5">
    <location>
        <position position="358"/>
    </location>
    <ligand>
        <name>Zn(2+)</name>
        <dbReference type="ChEBI" id="CHEBI:29105"/>
    </ligand>
</feature>
<evidence type="ECO:0000256" key="5">
    <source>
        <dbReference type="PIRSR" id="PIRSR604254-1"/>
    </source>
</evidence>
<evidence type="ECO:0000256" key="4">
    <source>
        <dbReference type="ARBA" id="ARBA00023136"/>
    </source>
</evidence>
<dbReference type="GO" id="GO:0038023">
    <property type="term" value="F:signaling receptor activity"/>
    <property type="evidence" value="ECO:0007669"/>
    <property type="project" value="TreeGrafter"/>
</dbReference>
<name>A0A6A4HS13_9AGAR</name>
<feature type="transmembrane region" description="Helical" evidence="6">
    <location>
        <begin position="436"/>
        <end position="456"/>
    </location>
</feature>
<feature type="transmembrane region" description="Helical" evidence="6">
    <location>
        <begin position="375"/>
        <end position="396"/>
    </location>
</feature>
<feature type="transmembrane region" description="Helical" evidence="6">
    <location>
        <begin position="462"/>
        <end position="485"/>
    </location>
</feature>
<feature type="binding site" evidence="5">
    <location>
        <position position="512"/>
    </location>
    <ligand>
        <name>Zn(2+)</name>
        <dbReference type="ChEBI" id="CHEBI:29105"/>
    </ligand>
</feature>
<protein>
    <submittedName>
        <fullName evidence="7">HlyIII-domain-containing protein</fullName>
    </submittedName>
</protein>
<dbReference type="Proteomes" id="UP000799118">
    <property type="component" value="Unassembled WGS sequence"/>
</dbReference>
<feature type="transmembrane region" description="Helical" evidence="6">
    <location>
        <begin position="341"/>
        <end position="363"/>
    </location>
</feature>
<dbReference type="AlphaFoldDB" id="A0A6A4HS13"/>
<keyword evidence="5" id="KW-0479">Metal-binding</keyword>
<evidence type="ECO:0000256" key="6">
    <source>
        <dbReference type="SAM" id="Phobius"/>
    </source>
</evidence>
<proteinExistence type="predicted"/>
<evidence type="ECO:0000313" key="7">
    <source>
        <dbReference type="EMBL" id="KAE9399515.1"/>
    </source>
</evidence>
<organism evidence="7 8">
    <name type="scientific">Gymnopus androsaceus JB14</name>
    <dbReference type="NCBI Taxonomy" id="1447944"/>
    <lineage>
        <taxon>Eukaryota</taxon>
        <taxon>Fungi</taxon>
        <taxon>Dikarya</taxon>
        <taxon>Basidiomycota</taxon>
        <taxon>Agaricomycotina</taxon>
        <taxon>Agaricomycetes</taxon>
        <taxon>Agaricomycetidae</taxon>
        <taxon>Agaricales</taxon>
        <taxon>Marasmiineae</taxon>
        <taxon>Omphalotaceae</taxon>
        <taxon>Gymnopus</taxon>
    </lineage>
</organism>
<evidence type="ECO:0000256" key="3">
    <source>
        <dbReference type="ARBA" id="ARBA00022989"/>
    </source>
</evidence>
<keyword evidence="2 6" id="KW-0812">Transmembrane</keyword>
<reference evidence="7" key="1">
    <citation type="journal article" date="2019" name="Environ. Microbiol.">
        <title>Fungal ecological strategies reflected in gene transcription - a case study of two litter decomposers.</title>
        <authorList>
            <person name="Barbi F."/>
            <person name="Kohler A."/>
            <person name="Barry K."/>
            <person name="Baskaran P."/>
            <person name="Daum C."/>
            <person name="Fauchery L."/>
            <person name="Ihrmark K."/>
            <person name="Kuo A."/>
            <person name="LaButti K."/>
            <person name="Lipzen A."/>
            <person name="Morin E."/>
            <person name="Grigoriev I.V."/>
            <person name="Henrissat B."/>
            <person name="Lindahl B."/>
            <person name="Martin F."/>
        </authorList>
    </citation>
    <scope>NUCLEOTIDE SEQUENCE</scope>
    <source>
        <strain evidence="7">JB14</strain>
    </source>
</reference>
<dbReference type="OrthoDB" id="5585746at2759"/>
<keyword evidence="4 6" id="KW-0472">Membrane</keyword>
<feature type="binding site" evidence="5">
    <location>
        <position position="508"/>
    </location>
    <ligand>
        <name>Zn(2+)</name>
        <dbReference type="ChEBI" id="CHEBI:29105"/>
    </ligand>
</feature>
<dbReference type="PANTHER" id="PTHR20855:SF97">
    <property type="entry name" value="ADIPOR-LIKE RECEPTOR IZH3-RELATED"/>
    <property type="match status" value="1"/>
</dbReference>
<dbReference type="GO" id="GO:0016020">
    <property type="term" value="C:membrane"/>
    <property type="evidence" value="ECO:0007669"/>
    <property type="project" value="UniProtKB-SubCell"/>
</dbReference>
<evidence type="ECO:0000313" key="8">
    <source>
        <dbReference type="Proteomes" id="UP000799118"/>
    </source>
</evidence>
<keyword evidence="8" id="KW-1185">Reference proteome</keyword>
<dbReference type="Pfam" id="PF03006">
    <property type="entry name" value="HlyIII"/>
    <property type="match status" value="1"/>
</dbReference>
<dbReference type="GO" id="GO:0046872">
    <property type="term" value="F:metal ion binding"/>
    <property type="evidence" value="ECO:0007669"/>
    <property type="project" value="UniProtKB-KW"/>
</dbReference>
<accession>A0A6A4HS13</accession>
<keyword evidence="5" id="KW-0862">Zinc</keyword>
<sequence>MSTTTSVEWSQTEEVNTIRLRRNARRRLSTPAPRQTHRIQFCHPFPPSLEALDLSTASSPAQILASLRFLVLSYLAELEQRISLIESPDLEQWQTKGQLTIEEARQWSRETLDMLESLRNDVCSHLPDIHLSDISIENLKSAWLPDFPDVPSISEMRSHLPDLPDCISSKLDTVRTKFHDIDFHAPLDYIPTLSEQLESLQSRLSAMELPIGLPGSHSMLSDLVDSLLSSELVTDFLQSAALEEEVFENAAKEVALAAKRSFHGVRLISYADLPEPWQNNSFVTQGYRFIPIEKWHLIILSLFAFHNEFLNIHTHLVPGLLWAINSIPFVNPAGVEDIPEALFMVFAVICLFSSAVWHTMAGCAHCPSMEFCARVDYVGIGWLISASVGTVVHYGFQCHPDLGKMFLAGCLLTGLLGNTCPFMQWFNEVRYRGWRIVFFLSLAFFSLAPLAALAIIHSPSAMATFMSPVVPSLVSYIVGLIFYATHIPERFMSEKWSRYLDKIGGGSHAIWHCFIVLAVAQHKAAIRVMKDGIMCQMPDQP</sequence>
<evidence type="ECO:0000256" key="1">
    <source>
        <dbReference type="ARBA" id="ARBA00004141"/>
    </source>
</evidence>
<dbReference type="InterPro" id="IPR004254">
    <property type="entry name" value="AdipoR/HlyIII-related"/>
</dbReference>
<dbReference type="GO" id="GO:0006882">
    <property type="term" value="P:intracellular zinc ion homeostasis"/>
    <property type="evidence" value="ECO:0007669"/>
    <property type="project" value="TreeGrafter"/>
</dbReference>
<keyword evidence="3 6" id="KW-1133">Transmembrane helix</keyword>
<dbReference type="EMBL" id="ML769468">
    <property type="protein sequence ID" value="KAE9399515.1"/>
    <property type="molecule type" value="Genomic_DNA"/>
</dbReference>
<gene>
    <name evidence="7" type="ORF">BT96DRAFT_858153</name>
</gene>
<dbReference type="PANTHER" id="PTHR20855">
    <property type="entry name" value="ADIPOR/PROGESTIN RECEPTOR-RELATED"/>
    <property type="match status" value="1"/>
</dbReference>
<evidence type="ECO:0000256" key="2">
    <source>
        <dbReference type="ARBA" id="ARBA00022692"/>
    </source>
</evidence>
<comment type="subcellular location">
    <subcellularLocation>
        <location evidence="1">Membrane</location>
        <topology evidence="1">Multi-pass membrane protein</topology>
    </subcellularLocation>
</comment>
<feature type="transmembrane region" description="Helical" evidence="6">
    <location>
        <begin position="402"/>
        <end position="424"/>
    </location>
</feature>